<evidence type="ECO:0000313" key="11">
    <source>
        <dbReference type="EMBL" id="MFC5649666.1"/>
    </source>
</evidence>
<evidence type="ECO:0000256" key="4">
    <source>
        <dbReference type="ARBA" id="ARBA00023012"/>
    </source>
</evidence>
<evidence type="ECO:0000256" key="6">
    <source>
        <dbReference type="ARBA" id="ARBA00023125"/>
    </source>
</evidence>
<comment type="subcellular location">
    <subcellularLocation>
        <location evidence="1">Cytoplasm</location>
    </subcellularLocation>
</comment>
<dbReference type="Gene3D" id="1.10.10.60">
    <property type="entry name" value="Homeodomain-like"/>
    <property type="match status" value="2"/>
</dbReference>
<evidence type="ECO:0000256" key="8">
    <source>
        <dbReference type="PROSITE-ProRule" id="PRU00169"/>
    </source>
</evidence>
<dbReference type="CDD" id="cd17536">
    <property type="entry name" value="REC_YesN-like"/>
    <property type="match status" value="1"/>
</dbReference>
<feature type="domain" description="HTH araC/xylS-type" evidence="9">
    <location>
        <begin position="414"/>
        <end position="512"/>
    </location>
</feature>
<keyword evidence="7" id="KW-0804">Transcription</keyword>
<dbReference type="EMBL" id="JBHSOW010000040">
    <property type="protein sequence ID" value="MFC5649666.1"/>
    <property type="molecule type" value="Genomic_DNA"/>
</dbReference>
<dbReference type="InterPro" id="IPR018062">
    <property type="entry name" value="HTH_AraC-typ_CS"/>
</dbReference>
<dbReference type="PANTHER" id="PTHR42713">
    <property type="entry name" value="HISTIDINE KINASE-RELATED"/>
    <property type="match status" value="1"/>
</dbReference>
<evidence type="ECO:0000313" key="12">
    <source>
        <dbReference type="Proteomes" id="UP001596047"/>
    </source>
</evidence>
<dbReference type="SUPFAM" id="SSF52172">
    <property type="entry name" value="CheY-like"/>
    <property type="match status" value="1"/>
</dbReference>
<gene>
    <name evidence="11" type="ORF">ACFPYJ_11140</name>
</gene>
<dbReference type="InterPro" id="IPR001789">
    <property type="entry name" value="Sig_transdc_resp-reg_receiver"/>
</dbReference>
<dbReference type="PROSITE" id="PS00041">
    <property type="entry name" value="HTH_ARAC_FAMILY_1"/>
    <property type="match status" value="1"/>
</dbReference>
<evidence type="ECO:0000256" key="1">
    <source>
        <dbReference type="ARBA" id="ARBA00004496"/>
    </source>
</evidence>
<dbReference type="SMART" id="SM00448">
    <property type="entry name" value="REC"/>
    <property type="match status" value="1"/>
</dbReference>
<dbReference type="PROSITE" id="PS50110">
    <property type="entry name" value="RESPONSE_REGULATORY"/>
    <property type="match status" value="1"/>
</dbReference>
<dbReference type="InterPro" id="IPR009057">
    <property type="entry name" value="Homeodomain-like_sf"/>
</dbReference>
<accession>A0ABW0VZU4</accession>
<comment type="caution">
    <text evidence="11">The sequence shown here is derived from an EMBL/GenBank/DDBJ whole genome shotgun (WGS) entry which is preliminary data.</text>
</comment>
<evidence type="ECO:0000259" key="10">
    <source>
        <dbReference type="PROSITE" id="PS50110"/>
    </source>
</evidence>
<dbReference type="PANTHER" id="PTHR42713:SF3">
    <property type="entry name" value="TRANSCRIPTIONAL REGULATORY PROTEIN HPTR"/>
    <property type="match status" value="1"/>
</dbReference>
<dbReference type="PROSITE" id="PS01124">
    <property type="entry name" value="HTH_ARAC_FAMILY_2"/>
    <property type="match status" value="1"/>
</dbReference>
<dbReference type="Gene3D" id="3.40.50.2300">
    <property type="match status" value="1"/>
</dbReference>
<keyword evidence="6" id="KW-0238">DNA-binding</keyword>
<reference evidence="12" key="1">
    <citation type="journal article" date="2019" name="Int. J. Syst. Evol. Microbiol.">
        <title>The Global Catalogue of Microorganisms (GCM) 10K type strain sequencing project: providing services to taxonomists for standard genome sequencing and annotation.</title>
        <authorList>
            <consortium name="The Broad Institute Genomics Platform"/>
            <consortium name="The Broad Institute Genome Sequencing Center for Infectious Disease"/>
            <person name="Wu L."/>
            <person name="Ma J."/>
        </authorList>
    </citation>
    <scope>NUCLEOTIDE SEQUENCE [LARGE SCALE GENOMIC DNA]</scope>
    <source>
        <strain evidence="12">CGMCC 1.3240</strain>
    </source>
</reference>
<dbReference type="InterPro" id="IPR018060">
    <property type="entry name" value="HTH_AraC"/>
</dbReference>
<sequence>MRTLLMVDDERNIRLGLKAIIDREYPGEYSCLFAEDGEEALRLIRSSAVDIVITDIRMPGMDGLTLIREMLAGDQKPAVIILSGFDDFQYAKEAIQYEVKEYLLKPIVKEELFHALQRVERDLSKRAELSMRLEEADHYRDELLVSQLNYIFVHGDMGEGEIMQRCAKVGLDAAFENGYYIGLLKLHEGIGNENGKVSEFLAASRFSSYGVHVAFEDKDGRLVVIAQQEQLFGELLVFLKEQRMTGSIGLSGRMLQTKQMKQGYGQAREALKYGLLQGDAEWVVIRHDQLNNRLQECRIPVEDIRKLANMLGTDRDKEMRTLLHDLLDAKKIMNGDIAYLEEISRQLNELVFDQVFNRFGEESVEILRMYKKAGSIYNFETIHQYIHHVEDLLLRLNDYIKNLRSVYVEHREMKNAVRYIQENYYTDLNMASVSNHVSLNYSYFSQTFKEFTGESFVVYLKRVRIQKAKELLEQTDDKIYEIGARVGFESAKQFNRVFRELEGISAMEYRSKHAAHKIL</sequence>
<keyword evidence="5" id="KW-0805">Transcription regulation</keyword>
<dbReference type="InterPro" id="IPR011006">
    <property type="entry name" value="CheY-like_superfamily"/>
</dbReference>
<dbReference type="SMART" id="SM00342">
    <property type="entry name" value="HTH_ARAC"/>
    <property type="match status" value="1"/>
</dbReference>
<keyword evidence="3 8" id="KW-0597">Phosphoprotein</keyword>
<evidence type="ECO:0000256" key="2">
    <source>
        <dbReference type="ARBA" id="ARBA00022490"/>
    </source>
</evidence>
<feature type="modified residue" description="4-aspartylphosphate" evidence="8">
    <location>
        <position position="55"/>
    </location>
</feature>
<dbReference type="Proteomes" id="UP001596047">
    <property type="component" value="Unassembled WGS sequence"/>
</dbReference>
<protein>
    <submittedName>
        <fullName evidence="11">Response regulator</fullName>
    </submittedName>
</protein>
<dbReference type="SUPFAM" id="SSF46689">
    <property type="entry name" value="Homeodomain-like"/>
    <property type="match status" value="2"/>
</dbReference>
<dbReference type="Pfam" id="PF00072">
    <property type="entry name" value="Response_reg"/>
    <property type="match status" value="1"/>
</dbReference>
<dbReference type="Pfam" id="PF12833">
    <property type="entry name" value="HTH_18"/>
    <property type="match status" value="1"/>
</dbReference>
<evidence type="ECO:0000256" key="5">
    <source>
        <dbReference type="ARBA" id="ARBA00023015"/>
    </source>
</evidence>
<name>A0ABW0VZU4_9BACL</name>
<evidence type="ECO:0000256" key="3">
    <source>
        <dbReference type="ARBA" id="ARBA00022553"/>
    </source>
</evidence>
<dbReference type="InterPro" id="IPR051552">
    <property type="entry name" value="HptR"/>
</dbReference>
<feature type="domain" description="Response regulatory" evidence="10">
    <location>
        <begin position="3"/>
        <end position="120"/>
    </location>
</feature>
<proteinExistence type="predicted"/>
<evidence type="ECO:0000256" key="7">
    <source>
        <dbReference type="ARBA" id="ARBA00023163"/>
    </source>
</evidence>
<dbReference type="RefSeq" id="WP_379188199.1">
    <property type="nucleotide sequence ID" value="NZ_JBHSOW010000040.1"/>
</dbReference>
<organism evidence="11 12">
    <name type="scientific">Paenibacillus solisilvae</name>
    <dbReference type="NCBI Taxonomy" id="2486751"/>
    <lineage>
        <taxon>Bacteria</taxon>
        <taxon>Bacillati</taxon>
        <taxon>Bacillota</taxon>
        <taxon>Bacilli</taxon>
        <taxon>Bacillales</taxon>
        <taxon>Paenibacillaceae</taxon>
        <taxon>Paenibacillus</taxon>
    </lineage>
</organism>
<evidence type="ECO:0000259" key="9">
    <source>
        <dbReference type="PROSITE" id="PS01124"/>
    </source>
</evidence>
<keyword evidence="4" id="KW-0902">Two-component regulatory system</keyword>
<keyword evidence="2" id="KW-0963">Cytoplasm</keyword>
<keyword evidence="12" id="KW-1185">Reference proteome</keyword>